<dbReference type="Proteomes" id="UP000050535">
    <property type="component" value="Unassembled WGS sequence"/>
</dbReference>
<dbReference type="OrthoDB" id="379450at2157"/>
<protein>
    <submittedName>
        <fullName evidence="2">Uncharacterized protein</fullName>
    </submittedName>
</protein>
<organism evidence="2 3">
    <name type="scientific">Halolamina pelagica</name>
    <dbReference type="NCBI Taxonomy" id="699431"/>
    <lineage>
        <taxon>Archaea</taxon>
        <taxon>Methanobacteriati</taxon>
        <taxon>Methanobacteriota</taxon>
        <taxon>Stenosarchaea group</taxon>
        <taxon>Halobacteria</taxon>
        <taxon>Halobacteriales</taxon>
        <taxon>Haloferacaceae</taxon>
    </lineage>
</organism>
<dbReference type="STRING" id="699431.SY89_01048"/>
<dbReference type="RefSeq" id="WP_054583339.1">
    <property type="nucleotide sequence ID" value="NZ_LGUC01000001.1"/>
</dbReference>
<feature type="compositionally biased region" description="Acidic residues" evidence="1">
    <location>
        <begin position="70"/>
        <end position="81"/>
    </location>
</feature>
<reference evidence="3" key="1">
    <citation type="submission" date="2013-11" db="EMBL/GenBank/DDBJ databases">
        <authorList>
            <person name="Hoang H.T."/>
            <person name="Killian M.L."/>
            <person name="Madson D.M."/>
            <person name="Arruda P.H.E."/>
            <person name="Sun D."/>
            <person name="Schwartz K.J."/>
            <person name="Yoon K."/>
        </authorList>
    </citation>
    <scope>NUCLEOTIDE SEQUENCE [LARGE SCALE GENOMIC DNA]</scope>
    <source>
        <strain evidence="3">CDK2</strain>
    </source>
</reference>
<evidence type="ECO:0000313" key="3">
    <source>
        <dbReference type="Proteomes" id="UP000050535"/>
    </source>
</evidence>
<evidence type="ECO:0000256" key="1">
    <source>
        <dbReference type="SAM" id="MobiDB-lite"/>
    </source>
</evidence>
<sequence length="103" mass="11325">MADDSEDDGEVVAEATAEQDADEESTREIQLIEDESGFWTLVDSERGAIGDAPTKAAGLHLMEQVLEEMDDVTIPDVEPEEPSERPDRDPKLPPEPSMPDDTE</sequence>
<comment type="caution">
    <text evidence="2">The sequence shown here is derived from an EMBL/GenBank/DDBJ whole genome shotgun (WGS) entry which is preliminary data.</text>
</comment>
<gene>
    <name evidence="2" type="ORF">SY89_01048</name>
</gene>
<keyword evidence="3" id="KW-1185">Reference proteome</keyword>
<feature type="compositionally biased region" description="Basic and acidic residues" evidence="1">
    <location>
        <begin position="82"/>
        <end position="92"/>
    </location>
</feature>
<dbReference type="AlphaFoldDB" id="A0A0P7HUG9"/>
<evidence type="ECO:0000313" key="2">
    <source>
        <dbReference type="EMBL" id="KPN30321.1"/>
    </source>
</evidence>
<accession>A0A0P7HUG9</accession>
<name>A0A0P7HUG9_9EURY</name>
<dbReference type="EMBL" id="LGUC01000001">
    <property type="protein sequence ID" value="KPN30321.1"/>
    <property type="molecule type" value="Genomic_DNA"/>
</dbReference>
<feature type="region of interest" description="Disordered" evidence="1">
    <location>
        <begin position="70"/>
        <end position="103"/>
    </location>
</feature>
<proteinExistence type="predicted"/>
<feature type="region of interest" description="Disordered" evidence="1">
    <location>
        <begin position="1"/>
        <end position="27"/>
    </location>
</feature>